<gene>
    <name evidence="7" type="ORF">GTP56_17910</name>
</gene>
<dbReference type="PANTHER" id="PTHR44688:SF16">
    <property type="entry name" value="DNA-BINDING TRANSCRIPTIONAL ACTIVATOR DEVR_DOSR"/>
    <property type="match status" value="1"/>
</dbReference>
<dbReference type="Gene3D" id="3.40.50.2300">
    <property type="match status" value="1"/>
</dbReference>
<dbReference type="PANTHER" id="PTHR44688">
    <property type="entry name" value="DNA-BINDING TRANSCRIPTIONAL ACTIVATOR DEVR_DOSR"/>
    <property type="match status" value="1"/>
</dbReference>
<feature type="domain" description="Response regulatory" evidence="6">
    <location>
        <begin position="4"/>
        <end position="118"/>
    </location>
</feature>
<reference evidence="7 8" key="1">
    <citation type="submission" date="2019-12" db="EMBL/GenBank/DDBJ databases">
        <title>Novel species isolated from a subtropical stream in China.</title>
        <authorList>
            <person name="Lu H."/>
        </authorList>
    </citation>
    <scope>NUCLEOTIDE SEQUENCE [LARGE SCALE GENOMIC DNA]</scope>
    <source>
        <strain evidence="7 8">FT134W</strain>
    </source>
</reference>
<dbReference type="Pfam" id="PF00072">
    <property type="entry name" value="Response_reg"/>
    <property type="match status" value="1"/>
</dbReference>
<dbReference type="AlphaFoldDB" id="A0A7X4KH07"/>
<dbReference type="Gene3D" id="1.10.10.10">
    <property type="entry name" value="Winged helix-like DNA-binding domain superfamily/Winged helix DNA-binding domain"/>
    <property type="match status" value="1"/>
</dbReference>
<dbReference type="SMART" id="SM00421">
    <property type="entry name" value="HTH_LUXR"/>
    <property type="match status" value="1"/>
</dbReference>
<dbReference type="SUPFAM" id="SSF46894">
    <property type="entry name" value="C-terminal effector domain of the bipartite response regulators"/>
    <property type="match status" value="1"/>
</dbReference>
<dbReference type="InterPro" id="IPR016032">
    <property type="entry name" value="Sig_transdc_resp-reg_C-effctor"/>
</dbReference>
<evidence type="ECO:0000256" key="3">
    <source>
        <dbReference type="ARBA" id="ARBA00023163"/>
    </source>
</evidence>
<evidence type="ECO:0000256" key="1">
    <source>
        <dbReference type="ARBA" id="ARBA00023015"/>
    </source>
</evidence>
<dbReference type="PROSITE" id="PS50110">
    <property type="entry name" value="RESPONSE_REGULATORY"/>
    <property type="match status" value="1"/>
</dbReference>
<keyword evidence="2" id="KW-0238">DNA-binding</keyword>
<dbReference type="GO" id="GO:0000160">
    <property type="term" value="P:phosphorelay signal transduction system"/>
    <property type="evidence" value="ECO:0007669"/>
    <property type="project" value="InterPro"/>
</dbReference>
<comment type="caution">
    <text evidence="7">The sequence shown here is derived from an EMBL/GenBank/DDBJ whole genome shotgun (WGS) entry which is preliminary data.</text>
</comment>
<dbReference type="Proteomes" id="UP000469734">
    <property type="component" value="Unassembled WGS sequence"/>
</dbReference>
<evidence type="ECO:0000256" key="2">
    <source>
        <dbReference type="ARBA" id="ARBA00023125"/>
    </source>
</evidence>
<dbReference type="GO" id="GO:0006355">
    <property type="term" value="P:regulation of DNA-templated transcription"/>
    <property type="evidence" value="ECO:0007669"/>
    <property type="project" value="InterPro"/>
</dbReference>
<dbReference type="SMART" id="SM00448">
    <property type="entry name" value="REC"/>
    <property type="match status" value="1"/>
</dbReference>
<organism evidence="7 8">
    <name type="scientific">Duganella margarita</name>
    <dbReference type="NCBI Taxonomy" id="2692170"/>
    <lineage>
        <taxon>Bacteria</taxon>
        <taxon>Pseudomonadati</taxon>
        <taxon>Pseudomonadota</taxon>
        <taxon>Betaproteobacteria</taxon>
        <taxon>Burkholderiales</taxon>
        <taxon>Oxalobacteraceae</taxon>
        <taxon>Telluria group</taxon>
        <taxon>Duganella</taxon>
    </lineage>
</organism>
<evidence type="ECO:0000313" key="8">
    <source>
        <dbReference type="Proteomes" id="UP000469734"/>
    </source>
</evidence>
<feature type="domain" description="HTH luxR-type" evidence="5">
    <location>
        <begin position="134"/>
        <end position="199"/>
    </location>
</feature>
<accession>A0A7X4KH07</accession>
<dbReference type="SUPFAM" id="SSF52172">
    <property type="entry name" value="CheY-like"/>
    <property type="match status" value="1"/>
</dbReference>
<dbReference type="PROSITE" id="PS50043">
    <property type="entry name" value="HTH_LUXR_2"/>
    <property type="match status" value="1"/>
</dbReference>
<dbReference type="InterPro" id="IPR036388">
    <property type="entry name" value="WH-like_DNA-bd_sf"/>
</dbReference>
<dbReference type="Pfam" id="PF00196">
    <property type="entry name" value="GerE"/>
    <property type="match status" value="1"/>
</dbReference>
<evidence type="ECO:0000256" key="4">
    <source>
        <dbReference type="PROSITE-ProRule" id="PRU00169"/>
    </source>
</evidence>
<evidence type="ECO:0000259" key="6">
    <source>
        <dbReference type="PROSITE" id="PS50110"/>
    </source>
</evidence>
<dbReference type="EMBL" id="WWCR01000019">
    <property type="protein sequence ID" value="MYM74061.1"/>
    <property type="molecule type" value="Genomic_DNA"/>
</dbReference>
<feature type="modified residue" description="4-aspartylphosphate" evidence="4">
    <location>
        <position position="53"/>
    </location>
</feature>
<protein>
    <submittedName>
        <fullName evidence="7">Response regulator</fullName>
    </submittedName>
</protein>
<dbReference type="InterPro" id="IPR011006">
    <property type="entry name" value="CheY-like_superfamily"/>
</dbReference>
<sequence length="206" mass="22840">MNQVVIVVDDDEGVRQGFVNLLESEGYTVQAYGSAATFFKQPLPDAPCCLLLDMRMPEVDGFEVVAQLERSGAGVPIIFVTGFGSIPLTVQAMKAGALEFLTKPVEPEELLRAVRSALEAGAVTYRERQELAELRARHDSLTPRERETMQLVIGGLLNKQIADELGVSEIMAKTHKRKVMDKMQARSLPDLVRDAERLNITQTRSR</sequence>
<dbReference type="CDD" id="cd06170">
    <property type="entry name" value="LuxR_C_like"/>
    <property type="match status" value="1"/>
</dbReference>
<dbReference type="InterPro" id="IPR000792">
    <property type="entry name" value="Tscrpt_reg_LuxR_C"/>
</dbReference>
<evidence type="ECO:0000259" key="5">
    <source>
        <dbReference type="PROSITE" id="PS50043"/>
    </source>
</evidence>
<dbReference type="InterPro" id="IPR001789">
    <property type="entry name" value="Sig_transdc_resp-reg_receiver"/>
</dbReference>
<name>A0A7X4KH07_9BURK</name>
<evidence type="ECO:0000313" key="7">
    <source>
        <dbReference type="EMBL" id="MYM74061.1"/>
    </source>
</evidence>
<proteinExistence type="predicted"/>
<keyword evidence="1" id="KW-0805">Transcription regulation</keyword>
<keyword evidence="4" id="KW-0597">Phosphoprotein</keyword>
<dbReference type="PRINTS" id="PR00038">
    <property type="entry name" value="HTHLUXR"/>
</dbReference>
<keyword evidence="3" id="KW-0804">Transcription</keyword>
<dbReference type="GO" id="GO:0003677">
    <property type="term" value="F:DNA binding"/>
    <property type="evidence" value="ECO:0007669"/>
    <property type="project" value="UniProtKB-KW"/>
</dbReference>